<dbReference type="EMBL" id="JAWDJW010000055">
    <property type="protein sequence ID" value="KAK3081834.1"/>
    <property type="molecule type" value="Genomic_DNA"/>
</dbReference>
<evidence type="ECO:0000313" key="2">
    <source>
        <dbReference type="Proteomes" id="UP001186974"/>
    </source>
</evidence>
<keyword evidence="2" id="KW-1185">Reference proteome</keyword>
<evidence type="ECO:0000313" key="1">
    <source>
        <dbReference type="EMBL" id="KAK3081834.1"/>
    </source>
</evidence>
<dbReference type="Proteomes" id="UP001186974">
    <property type="component" value="Unassembled WGS sequence"/>
</dbReference>
<accession>A0ACC3DZ05</accession>
<name>A0ACC3DZ05_9PEZI</name>
<gene>
    <name evidence="1" type="ORF">LTS18_001087</name>
</gene>
<reference evidence="1" key="1">
    <citation type="submission" date="2024-09" db="EMBL/GenBank/DDBJ databases">
        <title>Black Yeasts Isolated from many extreme environments.</title>
        <authorList>
            <person name="Coleine C."/>
            <person name="Stajich J.E."/>
            <person name="Selbmann L."/>
        </authorList>
    </citation>
    <scope>NUCLEOTIDE SEQUENCE</scope>
    <source>
        <strain evidence="1">CCFEE 5737</strain>
    </source>
</reference>
<organism evidence="1 2">
    <name type="scientific">Coniosporium uncinatum</name>
    <dbReference type="NCBI Taxonomy" id="93489"/>
    <lineage>
        <taxon>Eukaryota</taxon>
        <taxon>Fungi</taxon>
        <taxon>Dikarya</taxon>
        <taxon>Ascomycota</taxon>
        <taxon>Pezizomycotina</taxon>
        <taxon>Dothideomycetes</taxon>
        <taxon>Dothideomycetes incertae sedis</taxon>
        <taxon>Coniosporium</taxon>
    </lineage>
</organism>
<comment type="caution">
    <text evidence="1">The sequence shown here is derived from an EMBL/GenBank/DDBJ whole genome shotgun (WGS) entry which is preliminary data.</text>
</comment>
<protein>
    <submittedName>
        <fullName evidence="1">Uncharacterized protein</fullName>
    </submittedName>
</protein>
<sequence>MARSTPLSVTVAWVIAVIVFVIIVLSLVLLIYLGGKEGKTEAWNAWMDRTLPWRKSKGGKRTGRQRKLRSSVDQTQRKKMVDEDVEMGEMRREEGRGRA</sequence>
<proteinExistence type="predicted"/>